<dbReference type="InterPro" id="IPR050197">
    <property type="entry name" value="Aldolase_class_II_sugar_metab"/>
</dbReference>
<comment type="function">
    <text evidence="6">Catalyzes the dehydration of methylthioribulose-1-phosphate (MTRu-1-P) into 2,3-diketo-5-methylthiopentyl-1-phosphate (DK-MTP-1-P).</text>
</comment>
<evidence type="ECO:0000259" key="7">
    <source>
        <dbReference type="SMART" id="SM01007"/>
    </source>
</evidence>
<sequence length="206" mass="21922">MTSIDLENAAGRLAELSRGLYHRGWMEGTAGNLSVRLGDDSALITASGRSKGELSAGDVVEVDISDSRPVHEGAPRPSAETTIHTALYRLFPDCGAVVHAHPPYSTAVAAREASAGRSSITFSEFEIIKGIGSADPFRVQVPIFPNWPEVPRIADDVTAGLAPDAPPVFLIAHHGATAWGPTPEVARNRLECLESLCQLHLLLNRG</sequence>
<proteinExistence type="inferred from homology"/>
<keyword evidence="4 6" id="KW-0486">Methionine biosynthesis</keyword>
<dbReference type="PANTHER" id="PTHR22789">
    <property type="entry name" value="FUCULOSE PHOSPHATE ALDOLASE"/>
    <property type="match status" value="1"/>
</dbReference>
<dbReference type="RefSeq" id="WP_189054034.1">
    <property type="nucleotide sequence ID" value="NZ_BMMK01000002.1"/>
</dbReference>
<evidence type="ECO:0000313" key="8">
    <source>
        <dbReference type="EMBL" id="GGM40056.1"/>
    </source>
</evidence>
<comment type="pathway">
    <text evidence="6">Amino-acid biosynthesis; L-methionine biosynthesis via salvage pathway; L-methionine from S-methyl-5-thio-alpha-D-ribose 1-phosphate: step 2/6.</text>
</comment>
<evidence type="ECO:0000256" key="6">
    <source>
        <dbReference type="HAMAP-Rule" id="MF_01677"/>
    </source>
</evidence>
<dbReference type="SUPFAM" id="SSF53639">
    <property type="entry name" value="AraD/HMP-PK domain-like"/>
    <property type="match status" value="1"/>
</dbReference>
<dbReference type="SMART" id="SM01007">
    <property type="entry name" value="Aldolase_II"/>
    <property type="match status" value="1"/>
</dbReference>
<evidence type="ECO:0000256" key="3">
    <source>
        <dbReference type="ARBA" id="ARBA00022833"/>
    </source>
</evidence>
<name>A0A8J3CAG7_9PSEU</name>
<comment type="similarity">
    <text evidence="6">Belongs to the aldolase class II family. MtnB subfamily.</text>
</comment>
<dbReference type="GO" id="GO:0016832">
    <property type="term" value="F:aldehyde-lyase activity"/>
    <property type="evidence" value="ECO:0007669"/>
    <property type="project" value="TreeGrafter"/>
</dbReference>
<evidence type="ECO:0000256" key="1">
    <source>
        <dbReference type="ARBA" id="ARBA00022605"/>
    </source>
</evidence>
<gene>
    <name evidence="6 8" type="primary">mtnB</name>
    <name evidence="8" type="ORF">GCM10012275_08770</name>
</gene>
<evidence type="ECO:0000313" key="9">
    <source>
        <dbReference type="Proteomes" id="UP000637578"/>
    </source>
</evidence>
<comment type="caution">
    <text evidence="8">The sequence shown here is derived from an EMBL/GenBank/DDBJ whole genome shotgun (WGS) entry which is preliminary data.</text>
</comment>
<dbReference type="EC" id="4.2.1.109" evidence="6"/>
<accession>A0A8J3CAG7</accession>
<feature type="binding site" evidence="6">
    <location>
        <position position="99"/>
    </location>
    <ligand>
        <name>Zn(2+)</name>
        <dbReference type="ChEBI" id="CHEBI:29105"/>
    </ligand>
</feature>
<evidence type="ECO:0000256" key="5">
    <source>
        <dbReference type="ARBA" id="ARBA00023239"/>
    </source>
</evidence>
<keyword evidence="1 6" id="KW-0028">Amino-acid biosynthesis</keyword>
<feature type="domain" description="Class II aldolase/adducin N-terminal" evidence="7">
    <location>
        <begin position="11"/>
        <end position="201"/>
    </location>
</feature>
<dbReference type="GO" id="GO:0008270">
    <property type="term" value="F:zinc ion binding"/>
    <property type="evidence" value="ECO:0007669"/>
    <property type="project" value="UniProtKB-UniRule"/>
</dbReference>
<dbReference type="GO" id="GO:0019509">
    <property type="term" value="P:L-methionine salvage from methylthioadenosine"/>
    <property type="evidence" value="ECO:0007669"/>
    <property type="project" value="UniProtKB-UniRule"/>
</dbReference>
<dbReference type="EMBL" id="BMMK01000002">
    <property type="protein sequence ID" value="GGM40056.1"/>
    <property type="molecule type" value="Genomic_DNA"/>
</dbReference>
<dbReference type="GO" id="GO:0005829">
    <property type="term" value="C:cytosol"/>
    <property type="evidence" value="ECO:0007669"/>
    <property type="project" value="TreeGrafter"/>
</dbReference>
<reference evidence="8" key="2">
    <citation type="submission" date="2020-09" db="EMBL/GenBank/DDBJ databases">
        <authorList>
            <person name="Sun Q."/>
            <person name="Zhou Y."/>
        </authorList>
    </citation>
    <scope>NUCLEOTIDE SEQUENCE</scope>
    <source>
        <strain evidence="8">CGMCC 4.5737</strain>
    </source>
</reference>
<reference evidence="8" key="1">
    <citation type="journal article" date="2014" name="Int. J. Syst. Evol. Microbiol.">
        <title>Complete genome sequence of Corynebacterium casei LMG S-19264T (=DSM 44701T), isolated from a smear-ripened cheese.</title>
        <authorList>
            <consortium name="US DOE Joint Genome Institute (JGI-PGF)"/>
            <person name="Walter F."/>
            <person name="Albersmeier A."/>
            <person name="Kalinowski J."/>
            <person name="Ruckert C."/>
        </authorList>
    </citation>
    <scope>NUCLEOTIDE SEQUENCE</scope>
    <source>
        <strain evidence="8">CGMCC 4.5737</strain>
    </source>
</reference>
<dbReference type="GO" id="GO:0019323">
    <property type="term" value="P:pentose catabolic process"/>
    <property type="evidence" value="ECO:0007669"/>
    <property type="project" value="TreeGrafter"/>
</dbReference>
<protein>
    <recommendedName>
        <fullName evidence="6">Methylthioribulose-1-phosphate dehydratase</fullName>
        <shortName evidence="6">MTRu-1-P dehydratase</shortName>
        <ecNumber evidence="6">4.2.1.109</ecNumber>
    </recommendedName>
</protein>
<dbReference type="Proteomes" id="UP000637578">
    <property type="component" value="Unassembled WGS sequence"/>
</dbReference>
<comment type="catalytic activity">
    <reaction evidence="6">
        <text>5-(methylsulfanyl)-D-ribulose 1-phosphate = 5-methylsulfanyl-2,3-dioxopentyl phosphate + H2O</text>
        <dbReference type="Rhea" id="RHEA:15549"/>
        <dbReference type="ChEBI" id="CHEBI:15377"/>
        <dbReference type="ChEBI" id="CHEBI:58548"/>
        <dbReference type="ChEBI" id="CHEBI:58828"/>
        <dbReference type="EC" id="4.2.1.109"/>
    </reaction>
</comment>
<dbReference type="Pfam" id="PF00596">
    <property type="entry name" value="Aldolase_II"/>
    <property type="match status" value="1"/>
</dbReference>
<organism evidence="8 9">
    <name type="scientific">Longimycelium tulufanense</name>
    <dbReference type="NCBI Taxonomy" id="907463"/>
    <lineage>
        <taxon>Bacteria</taxon>
        <taxon>Bacillati</taxon>
        <taxon>Actinomycetota</taxon>
        <taxon>Actinomycetes</taxon>
        <taxon>Pseudonocardiales</taxon>
        <taxon>Pseudonocardiaceae</taxon>
        <taxon>Longimycelium</taxon>
    </lineage>
</organism>
<dbReference type="NCBIfam" id="TIGR03328">
    <property type="entry name" value="salvage_mtnB"/>
    <property type="match status" value="1"/>
</dbReference>
<dbReference type="GO" id="GO:0046570">
    <property type="term" value="F:methylthioribulose 1-phosphate dehydratase activity"/>
    <property type="evidence" value="ECO:0007669"/>
    <property type="project" value="UniProtKB-UniRule"/>
</dbReference>
<dbReference type="InterPro" id="IPR001303">
    <property type="entry name" value="Aldolase_II/adducin_N"/>
</dbReference>
<keyword evidence="5 6" id="KW-0456">Lyase</keyword>
<dbReference type="PANTHER" id="PTHR22789:SF0">
    <property type="entry name" value="3-OXO-TETRONATE 4-PHOSPHATE DECARBOXYLASE-RELATED"/>
    <property type="match status" value="1"/>
</dbReference>
<comment type="cofactor">
    <cofactor evidence="6">
        <name>Zn(2+)</name>
        <dbReference type="ChEBI" id="CHEBI:29105"/>
    </cofactor>
    <text evidence="6">Binds 1 zinc ion per subunit.</text>
</comment>
<evidence type="ECO:0000256" key="2">
    <source>
        <dbReference type="ARBA" id="ARBA00022723"/>
    </source>
</evidence>
<dbReference type="AlphaFoldDB" id="A0A8J3CAG7"/>
<dbReference type="Gene3D" id="3.40.225.10">
    <property type="entry name" value="Class II aldolase/adducin N-terminal domain"/>
    <property type="match status" value="1"/>
</dbReference>
<keyword evidence="3 6" id="KW-0862">Zinc</keyword>
<dbReference type="InterPro" id="IPR017714">
    <property type="entry name" value="MethylthioRu-1-P_deHdtase_MtnB"/>
</dbReference>
<keyword evidence="9" id="KW-1185">Reference proteome</keyword>
<dbReference type="HAMAP" id="MF_01677">
    <property type="entry name" value="Salvage_MtnB"/>
    <property type="match status" value="1"/>
</dbReference>
<evidence type="ECO:0000256" key="4">
    <source>
        <dbReference type="ARBA" id="ARBA00023167"/>
    </source>
</evidence>
<keyword evidence="2 6" id="KW-0479">Metal-binding</keyword>
<dbReference type="InterPro" id="IPR036409">
    <property type="entry name" value="Aldolase_II/adducin_N_sf"/>
</dbReference>
<dbReference type="UniPathway" id="UPA00904">
    <property type="reaction ID" value="UER00875"/>
</dbReference>
<feature type="binding site" evidence="6">
    <location>
        <position position="101"/>
    </location>
    <ligand>
        <name>Zn(2+)</name>
        <dbReference type="ChEBI" id="CHEBI:29105"/>
    </ligand>
</feature>